<dbReference type="GO" id="GO:0022857">
    <property type="term" value="F:transmembrane transporter activity"/>
    <property type="evidence" value="ECO:0007669"/>
    <property type="project" value="InterPro"/>
</dbReference>
<name>A0A9E7G4B6_9LILI</name>
<reference evidence="7" key="1">
    <citation type="submission" date="2022-05" db="EMBL/GenBank/DDBJ databases">
        <title>The Musa troglodytarum L. genome provides insights into the mechanism of non-climacteric behaviour and enrichment of carotenoids.</title>
        <authorList>
            <person name="Wang J."/>
        </authorList>
    </citation>
    <scope>NUCLEOTIDE SEQUENCE</scope>
    <source>
        <tissue evidence="7">Leaf</tissue>
    </source>
</reference>
<dbReference type="InterPro" id="IPR036259">
    <property type="entry name" value="MFS_trans_sf"/>
</dbReference>
<dbReference type="InterPro" id="IPR011701">
    <property type="entry name" value="MFS"/>
</dbReference>
<feature type="transmembrane region" description="Helical" evidence="6">
    <location>
        <begin position="493"/>
        <end position="515"/>
    </location>
</feature>
<keyword evidence="3 6" id="KW-0812">Transmembrane</keyword>
<dbReference type="AlphaFoldDB" id="A0A9E7G4B6"/>
<feature type="transmembrane region" description="Helical" evidence="6">
    <location>
        <begin position="221"/>
        <end position="239"/>
    </location>
</feature>
<dbReference type="PANTHER" id="PTHR23504:SF1">
    <property type="entry name" value="GH21943P-RELATED"/>
    <property type="match status" value="1"/>
</dbReference>
<dbReference type="Proteomes" id="UP001055439">
    <property type="component" value="Chromosome 5"/>
</dbReference>
<feature type="transmembrane region" description="Helical" evidence="6">
    <location>
        <begin position="419"/>
        <end position="438"/>
    </location>
</feature>
<dbReference type="PANTHER" id="PTHR23504">
    <property type="entry name" value="MAJOR FACILITATOR SUPERFAMILY DOMAIN-CONTAINING PROTEIN 10"/>
    <property type="match status" value="1"/>
</dbReference>
<dbReference type="Pfam" id="PF07690">
    <property type="entry name" value="MFS_1"/>
    <property type="match status" value="1"/>
</dbReference>
<evidence type="ECO:0000313" key="7">
    <source>
        <dbReference type="EMBL" id="URE08099.1"/>
    </source>
</evidence>
<feature type="transmembrane region" description="Helical" evidence="6">
    <location>
        <begin position="283"/>
        <end position="305"/>
    </location>
</feature>
<keyword evidence="4 6" id="KW-1133">Transmembrane helix</keyword>
<comment type="subcellular location">
    <subcellularLocation>
        <location evidence="1">Membrane</location>
        <topology evidence="1">Multi-pass membrane protein</topology>
    </subcellularLocation>
</comment>
<protein>
    <submittedName>
        <fullName evidence="7">Major Facilitator Superfamily</fullName>
    </submittedName>
</protein>
<accession>A0A9E7G4B6</accession>
<evidence type="ECO:0000256" key="6">
    <source>
        <dbReference type="SAM" id="Phobius"/>
    </source>
</evidence>
<feature type="transmembrane region" description="Helical" evidence="6">
    <location>
        <begin position="145"/>
        <end position="166"/>
    </location>
</feature>
<keyword evidence="2" id="KW-0813">Transport</keyword>
<dbReference type="Gene3D" id="1.20.1250.20">
    <property type="entry name" value="MFS general substrate transporter like domains"/>
    <property type="match status" value="1"/>
</dbReference>
<evidence type="ECO:0000256" key="4">
    <source>
        <dbReference type="ARBA" id="ARBA00022989"/>
    </source>
</evidence>
<sequence>MEMEPEVTKRGRNALWNCFCLQRRRSTAEEAVEELHGGRVLSAEEGDGAVRLKIVVSKQEFRPMVASLSHRDHRRSRAWSSCCMLRCVVMRRDTLQTSASPSPYHRLIDSANSRALCPKVHHLKHPVLEEKAGERNRDRQEMKDLGDLLHLFACAFLFHFSAFMVIPAITDVTIEALCPGRDQCSLAIYLSGINQAITGLGTLVVTPLVGNLSDKYGRKPLLTLPMTSAIVPLVVLACGRSRTHFYAYYVIKMVSGMLSDGSMQCLSLAYVADKVCERRRASAFGVLSGVSAAGFVSGTVAARFLPTSHTFQVSASVAAVSAVYMRVFLEETDGGAALMDEEFTQPLCPPATDGESCSRLPTLKKKVPSLGDMISLLRNSLTLTRAAIVVFFNSLADSGFQSALLYYLKAQFHFNKDQFADLLLIAGGAGAFSQLLLMPSLAPAIGEERLLNVGLLASCAHIFLYSIAWSYWIRSIVSKKVRSNEQGMAQGCITGIASFASILSPLAFTPLTALFLSENAPFTFKGFSIMCAGFASLLAFTLSITMTSTTTISYQKV</sequence>
<dbReference type="CDD" id="cd17330">
    <property type="entry name" value="MFS_SLC46_TetA_like"/>
    <property type="match status" value="1"/>
</dbReference>
<dbReference type="SUPFAM" id="SSF103473">
    <property type="entry name" value="MFS general substrate transporter"/>
    <property type="match status" value="1"/>
</dbReference>
<dbReference type="OrthoDB" id="419616at2759"/>
<evidence type="ECO:0000313" key="8">
    <source>
        <dbReference type="Proteomes" id="UP001055439"/>
    </source>
</evidence>
<evidence type="ECO:0000256" key="1">
    <source>
        <dbReference type="ARBA" id="ARBA00004141"/>
    </source>
</evidence>
<evidence type="ECO:0000256" key="3">
    <source>
        <dbReference type="ARBA" id="ARBA00022692"/>
    </source>
</evidence>
<evidence type="ECO:0000256" key="5">
    <source>
        <dbReference type="ARBA" id="ARBA00023136"/>
    </source>
</evidence>
<keyword evidence="5 6" id="KW-0472">Membrane</keyword>
<dbReference type="GO" id="GO:0016020">
    <property type="term" value="C:membrane"/>
    <property type="evidence" value="ECO:0007669"/>
    <property type="project" value="UniProtKB-SubCell"/>
</dbReference>
<evidence type="ECO:0000256" key="2">
    <source>
        <dbReference type="ARBA" id="ARBA00022448"/>
    </source>
</evidence>
<dbReference type="PRINTS" id="PR01035">
    <property type="entry name" value="TCRTETA"/>
</dbReference>
<feature type="transmembrane region" description="Helical" evidence="6">
    <location>
        <begin position="450"/>
        <end position="472"/>
    </location>
</feature>
<dbReference type="InterPro" id="IPR001958">
    <property type="entry name" value="Tet-R_TetA/multi-R_MdtG-like"/>
</dbReference>
<keyword evidence="8" id="KW-1185">Reference proteome</keyword>
<gene>
    <name evidence="7" type="ORF">MUK42_21538</name>
</gene>
<organism evidence="7 8">
    <name type="scientific">Musa troglodytarum</name>
    <name type="common">fe'i banana</name>
    <dbReference type="NCBI Taxonomy" id="320322"/>
    <lineage>
        <taxon>Eukaryota</taxon>
        <taxon>Viridiplantae</taxon>
        <taxon>Streptophyta</taxon>
        <taxon>Embryophyta</taxon>
        <taxon>Tracheophyta</taxon>
        <taxon>Spermatophyta</taxon>
        <taxon>Magnoliopsida</taxon>
        <taxon>Liliopsida</taxon>
        <taxon>Zingiberales</taxon>
        <taxon>Musaceae</taxon>
        <taxon>Musa</taxon>
    </lineage>
</organism>
<dbReference type="EMBL" id="CP097507">
    <property type="protein sequence ID" value="URE08099.1"/>
    <property type="molecule type" value="Genomic_DNA"/>
</dbReference>
<feature type="transmembrane region" description="Helical" evidence="6">
    <location>
        <begin position="527"/>
        <end position="546"/>
    </location>
</feature>
<proteinExistence type="predicted"/>